<dbReference type="EMBL" id="JNBS01002405">
    <property type="protein sequence ID" value="OQR91598.1"/>
    <property type="molecule type" value="Genomic_DNA"/>
</dbReference>
<reference evidence="1 2" key="1">
    <citation type="journal article" date="2014" name="Genome Biol. Evol.">
        <title>The secreted proteins of Achlya hypogyna and Thraustotheca clavata identify the ancestral oomycete secretome and reveal gene acquisitions by horizontal gene transfer.</title>
        <authorList>
            <person name="Misner I."/>
            <person name="Blouin N."/>
            <person name="Leonard G."/>
            <person name="Richards T.A."/>
            <person name="Lane C.E."/>
        </authorList>
    </citation>
    <scope>NUCLEOTIDE SEQUENCE [LARGE SCALE GENOMIC DNA]</scope>
    <source>
        <strain evidence="1 2">ATCC 34112</strain>
    </source>
</reference>
<organism evidence="1 2">
    <name type="scientific">Thraustotheca clavata</name>
    <dbReference type="NCBI Taxonomy" id="74557"/>
    <lineage>
        <taxon>Eukaryota</taxon>
        <taxon>Sar</taxon>
        <taxon>Stramenopiles</taxon>
        <taxon>Oomycota</taxon>
        <taxon>Saprolegniomycetes</taxon>
        <taxon>Saprolegniales</taxon>
        <taxon>Achlyaceae</taxon>
        <taxon>Thraustotheca</taxon>
    </lineage>
</organism>
<dbReference type="OrthoDB" id="429813at2759"/>
<keyword evidence="2" id="KW-1185">Reference proteome</keyword>
<comment type="caution">
    <text evidence="1">The sequence shown here is derived from an EMBL/GenBank/DDBJ whole genome shotgun (WGS) entry which is preliminary data.</text>
</comment>
<proteinExistence type="predicted"/>
<dbReference type="AlphaFoldDB" id="A0A1V9Z0P7"/>
<sequence length="152" mass="17808">MTTDCESFFHSNTFYTEAANCFLWFERWGKILFACTMSGTRSMDLMPFSLNLSQEDEVATMILSNGVSYYMPYIFMQQETLFRKYFALDPRDGATPEDEEKWIEAFLYLVCKLVLLAELEQSNKPRRLQLKTPLHAARIPILRQLFPKATFV</sequence>
<dbReference type="Proteomes" id="UP000243217">
    <property type="component" value="Unassembled WGS sequence"/>
</dbReference>
<protein>
    <submittedName>
        <fullName evidence="1">Uncharacterized protein</fullName>
    </submittedName>
</protein>
<evidence type="ECO:0000313" key="1">
    <source>
        <dbReference type="EMBL" id="OQR91598.1"/>
    </source>
</evidence>
<name>A0A1V9Z0P7_9STRA</name>
<gene>
    <name evidence="1" type="ORF">THRCLA_08937</name>
</gene>
<accession>A0A1V9Z0P7</accession>
<evidence type="ECO:0000313" key="2">
    <source>
        <dbReference type="Proteomes" id="UP000243217"/>
    </source>
</evidence>
<dbReference type="Gene3D" id="3.40.50.300">
    <property type="entry name" value="P-loop containing nucleotide triphosphate hydrolases"/>
    <property type="match status" value="1"/>
</dbReference>
<dbReference type="InterPro" id="IPR027417">
    <property type="entry name" value="P-loop_NTPase"/>
</dbReference>